<proteinExistence type="inferred from homology"/>
<protein>
    <recommendedName>
        <fullName evidence="12">CLIP domain-containing serine protease</fullName>
        <ecNumber evidence="11">3.4.21.-</ecNumber>
    </recommendedName>
</protein>
<dbReference type="GO" id="GO:0005576">
    <property type="term" value="C:extracellular region"/>
    <property type="evidence" value="ECO:0007669"/>
    <property type="project" value="UniProtKB-SubCell"/>
</dbReference>
<keyword evidence="6" id="KW-0106">Calcium</keyword>
<dbReference type="FunFam" id="2.40.10.10:FF:000028">
    <property type="entry name" value="Serine protease easter"/>
    <property type="match status" value="1"/>
</dbReference>
<dbReference type="RefSeq" id="XP_052128848.1">
    <property type="nucleotide sequence ID" value="XM_052272888.1"/>
</dbReference>
<evidence type="ECO:0000256" key="9">
    <source>
        <dbReference type="ARBA" id="ARBA00023180"/>
    </source>
</evidence>
<evidence type="ECO:0000256" key="5">
    <source>
        <dbReference type="ARBA" id="ARBA00022825"/>
    </source>
</evidence>
<dbReference type="GO" id="GO:0051604">
    <property type="term" value="P:protein maturation"/>
    <property type="evidence" value="ECO:0007669"/>
    <property type="project" value="UniProtKB-ARBA"/>
</dbReference>
<dbReference type="InterPro" id="IPR001314">
    <property type="entry name" value="Peptidase_S1A"/>
</dbReference>
<keyword evidence="4 11" id="KW-0378">Hydrolase</keyword>
<dbReference type="AlphaFoldDB" id="A0A9C6XRY5"/>
<evidence type="ECO:0000256" key="4">
    <source>
        <dbReference type="ARBA" id="ARBA00022801"/>
    </source>
</evidence>
<evidence type="ECO:0000259" key="13">
    <source>
        <dbReference type="PROSITE" id="PS50240"/>
    </source>
</evidence>
<dbReference type="PRINTS" id="PR00722">
    <property type="entry name" value="CHYMOTRYPSIN"/>
</dbReference>
<evidence type="ECO:0000256" key="10">
    <source>
        <dbReference type="ARBA" id="ARBA00024195"/>
    </source>
</evidence>
<evidence type="ECO:0000256" key="7">
    <source>
        <dbReference type="ARBA" id="ARBA00023145"/>
    </source>
</evidence>
<evidence type="ECO:0000256" key="3">
    <source>
        <dbReference type="ARBA" id="ARBA00022729"/>
    </source>
</evidence>
<feature type="chain" id="PRO_5039747512" description="CLIP domain-containing serine protease" evidence="12">
    <location>
        <begin position="19"/>
        <end position="391"/>
    </location>
</feature>
<dbReference type="KEGG" id="foc:127750663"/>
<dbReference type="SUPFAM" id="SSF50494">
    <property type="entry name" value="Trypsin-like serine proteases"/>
    <property type="match status" value="1"/>
</dbReference>
<evidence type="ECO:0000256" key="8">
    <source>
        <dbReference type="ARBA" id="ARBA00023157"/>
    </source>
</evidence>
<comment type="similarity">
    <text evidence="10 12">Belongs to the peptidase S1 family. CLIP subfamily.</text>
</comment>
<dbReference type="Pfam" id="PF00089">
    <property type="entry name" value="Trypsin"/>
    <property type="match status" value="1"/>
</dbReference>
<dbReference type="SMART" id="SM00020">
    <property type="entry name" value="Tryp_SPc"/>
    <property type="match status" value="1"/>
</dbReference>
<evidence type="ECO:0000256" key="6">
    <source>
        <dbReference type="ARBA" id="ARBA00022837"/>
    </source>
</evidence>
<accession>A0A9C6XRY5</accession>
<dbReference type="PROSITE" id="PS00135">
    <property type="entry name" value="TRYPSIN_SER"/>
    <property type="match status" value="1"/>
</dbReference>
<reference evidence="15" key="1">
    <citation type="submission" date="2025-08" db="UniProtKB">
        <authorList>
            <consortium name="RefSeq"/>
        </authorList>
    </citation>
    <scope>IDENTIFICATION</scope>
    <source>
        <tissue evidence="15">Whole organism</tissue>
    </source>
</reference>
<dbReference type="Pfam" id="PF12032">
    <property type="entry name" value="CLIP"/>
    <property type="match status" value="1"/>
</dbReference>
<sequence length="391" mass="41873">MKLRRIVLSAVLLQVACAQWERPPSGGLPAAGDRPCDGGAVCKPLKDCPALSGLAQRGKRPSKEEVQMLQMAHCGFMSIHPKVCCPTGVAGGGRPRPGGSAPAMTTAALNNLRLLPLSQCGPVLADRIIGGMEAHVNELPWMARLGYRRDEYSGRLDYSCGGSLISERYVLTAAHCINENTGLVPVQVRLGEKDARTEIDCENQSGEQVCALPPVDVDVERVIKHKDYGQNRFQNDIALLRLASAVPFTDSVKPVCLPVEGDERRKDLTGKKVQVAGWGRVHNRNGATSSETLMKVAVPVTPANDCVVAYQPLQLVISPEKQMCAGDKGKDSCNGDSGGPLTTAGYIDGVPRVVQHGVVSFGPSHCATEGTPGVYTRLTYYVPWIVSNLEP</sequence>
<dbReference type="InterPro" id="IPR022700">
    <property type="entry name" value="CLIP"/>
</dbReference>
<dbReference type="GeneID" id="127750663"/>
<dbReference type="PROSITE" id="PS00134">
    <property type="entry name" value="TRYPSIN_HIS"/>
    <property type="match status" value="1"/>
</dbReference>
<keyword evidence="12" id="KW-0964">Secreted</keyword>
<dbReference type="Gene3D" id="2.40.10.10">
    <property type="entry name" value="Trypsin-like serine proteases"/>
    <property type="match status" value="2"/>
</dbReference>
<keyword evidence="8" id="KW-1015">Disulfide bond</keyword>
<keyword evidence="3 12" id="KW-0732">Signal</keyword>
<dbReference type="InterPro" id="IPR051487">
    <property type="entry name" value="Ser/Thr_Proteases_Immune/Dev"/>
</dbReference>
<feature type="signal peptide" evidence="12">
    <location>
        <begin position="1"/>
        <end position="18"/>
    </location>
</feature>
<dbReference type="GO" id="GO:0004252">
    <property type="term" value="F:serine-type endopeptidase activity"/>
    <property type="evidence" value="ECO:0007669"/>
    <property type="project" value="UniProtKB-UniRule"/>
</dbReference>
<organism evidence="14 15">
    <name type="scientific">Frankliniella occidentalis</name>
    <name type="common">Western flower thrips</name>
    <name type="synonym">Euthrips occidentalis</name>
    <dbReference type="NCBI Taxonomy" id="133901"/>
    <lineage>
        <taxon>Eukaryota</taxon>
        <taxon>Metazoa</taxon>
        <taxon>Ecdysozoa</taxon>
        <taxon>Arthropoda</taxon>
        <taxon>Hexapoda</taxon>
        <taxon>Insecta</taxon>
        <taxon>Pterygota</taxon>
        <taxon>Neoptera</taxon>
        <taxon>Paraneoptera</taxon>
        <taxon>Thysanoptera</taxon>
        <taxon>Terebrantia</taxon>
        <taxon>Thripoidea</taxon>
        <taxon>Thripidae</taxon>
        <taxon>Frankliniella</taxon>
    </lineage>
</organism>
<dbReference type="InterPro" id="IPR018114">
    <property type="entry name" value="TRYPSIN_HIS"/>
</dbReference>
<keyword evidence="5 11" id="KW-0720">Serine protease</keyword>
<dbReference type="GO" id="GO:0046872">
    <property type="term" value="F:metal ion binding"/>
    <property type="evidence" value="ECO:0007669"/>
    <property type="project" value="UniProtKB-KW"/>
</dbReference>
<dbReference type="InterPro" id="IPR009003">
    <property type="entry name" value="Peptidase_S1_PA"/>
</dbReference>
<keyword evidence="9" id="KW-0325">Glycoprotein</keyword>
<dbReference type="OrthoDB" id="8250810at2759"/>
<evidence type="ECO:0000313" key="14">
    <source>
        <dbReference type="Proteomes" id="UP000504606"/>
    </source>
</evidence>
<dbReference type="Gene3D" id="3.30.1640.30">
    <property type="match status" value="1"/>
</dbReference>
<dbReference type="InterPro" id="IPR001254">
    <property type="entry name" value="Trypsin_dom"/>
</dbReference>
<dbReference type="InterPro" id="IPR033116">
    <property type="entry name" value="TRYPSIN_SER"/>
</dbReference>
<evidence type="ECO:0000256" key="1">
    <source>
        <dbReference type="ARBA" id="ARBA00022670"/>
    </source>
</evidence>
<dbReference type="InterPro" id="IPR043504">
    <property type="entry name" value="Peptidase_S1_PA_chymotrypsin"/>
</dbReference>
<dbReference type="CDD" id="cd00190">
    <property type="entry name" value="Tryp_SPc"/>
    <property type="match status" value="1"/>
</dbReference>
<comment type="subcellular location">
    <subcellularLocation>
        <location evidence="12">Secreted</location>
    </subcellularLocation>
</comment>
<evidence type="ECO:0000256" key="11">
    <source>
        <dbReference type="RuleBase" id="RU363034"/>
    </source>
</evidence>
<gene>
    <name evidence="15" type="primary">LOC127750663</name>
</gene>
<evidence type="ECO:0000256" key="2">
    <source>
        <dbReference type="ARBA" id="ARBA00022723"/>
    </source>
</evidence>
<dbReference type="Proteomes" id="UP000504606">
    <property type="component" value="Unplaced"/>
</dbReference>
<dbReference type="FunFam" id="2.40.10.10:FF:000078">
    <property type="entry name" value="Serine protease H137"/>
    <property type="match status" value="1"/>
</dbReference>
<keyword evidence="1 11" id="KW-0645">Protease</keyword>
<name>A0A9C6XRY5_FRAOC</name>
<evidence type="ECO:0000256" key="12">
    <source>
        <dbReference type="RuleBase" id="RU366078"/>
    </source>
</evidence>
<keyword evidence="2" id="KW-0479">Metal-binding</keyword>
<dbReference type="PROSITE" id="PS50240">
    <property type="entry name" value="TRYPSIN_DOM"/>
    <property type="match status" value="1"/>
</dbReference>
<evidence type="ECO:0000313" key="15">
    <source>
        <dbReference type="RefSeq" id="XP_052128848.1"/>
    </source>
</evidence>
<dbReference type="EC" id="3.4.21.-" evidence="11"/>
<dbReference type="InterPro" id="IPR038565">
    <property type="entry name" value="CLIP_sf"/>
</dbReference>
<dbReference type="GO" id="GO:0006508">
    <property type="term" value="P:proteolysis"/>
    <property type="evidence" value="ECO:0007669"/>
    <property type="project" value="UniProtKB-KW"/>
</dbReference>
<comment type="domain">
    <text evidence="12">The clip domain consists of 35-55 residues which are 'knitted' together usually by 3 conserved disulfide bonds forming a clip-like compact structure.</text>
</comment>
<feature type="domain" description="Peptidase S1" evidence="13">
    <location>
        <begin position="128"/>
        <end position="390"/>
    </location>
</feature>
<keyword evidence="7" id="KW-0865">Zymogen</keyword>
<dbReference type="PANTHER" id="PTHR24256">
    <property type="entry name" value="TRYPTASE-RELATED"/>
    <property type="match status" value="1"/>
</dbReference>
<keyword evidence="14" id="KW-1185">Reference proteome</keyword>